<evidence type="ECO:0000313" key="7">
    <source>
        <dbReference type="Proteomes" id="UP001219037"/>
    </source>
</evidence>
<organism evidence="6 7">
    <name type="scientific">Citricoccus muralis</name>
    <dbReference type="NCBI Taxonomy" id="169134"/>
    <lineage>
        <taxon>Bacteria</taxon>
        <taxon>Bacillati</taxon>
        <taxon>Actinomycetota</taxon>
        <taxon>Actinomycetes</taxon>
        <taxon>Micrococcales</taxon>
        <taxon>Micrococcaceae</taxon>
        <taxon>Citricoccus</taxon>
    </lineage>
</organism>
<dbReference type="PANTHER" id="PTHR20854">
    <property type="entry name" value="INOSITOL MONOPHOSPHATASE"/>
    <property type="match status" value="1"/>
</dbReference>
<dbReference type="PANTHER" id="PTHR20854:SF4">
    <property type="entry name" value="INOSITOL-1-MONOPHOSPHATASE-RELATED"/>
    <property type="match status" value="1"/>
</dbReference>
<keyword evidence="4" id="KW-0378">Hydrolase</keyword>
<name>A0ABY8H820_9MICC</name>
<dbReference type="PRINTS" id="PR00377">
    <property type="entry name" value="IMPHPHTASES"/>
</dbReference>
<keyword evidence="7" id="KW-1185">Reference proteome</keyword>
<dbReference type="PROSITE" id="PS00629">
    <property type="entry name" value="IMP_1"/>
    <property type="match status" value="1"/>
</dbReference>
<evidence type="ECO:0000256" key="3">
    <source>
        <dbReference type="ARBA" id="ARBA00022723"/>
    </source>
</evidence>
<sequence>MTDDASLPDAATLRRVASAAARQAGAALASAFRADQGILGVTTKTNHHDLVTDLDRSTEDLLARLLTEAVPGSVVLGEERGARHGGISSTTGIEWIIDPIDGTSNFVHGFAMFSISIAAAVHGTVRAGVVLDPVNQLEFSADDDGAYLNGAPLAPRPTPTVESRYNLVTSFPSAENLARSPERSLQLFGTLVEDYATVRRVVSGALELCFTAAGWADVTMALATHPWDVAAGQLVLRRAGGTVIPRRGPDNSTHPVAQPAPHWAPHLLGVAPGREIARSRELFEQIVAAVDPELTVLTTPPTEAR</sequence>
<dbReference type="SUPFAM" id="SSF56655">
    <property type="entry name" value="Carbohydrate phosphatase"/>
    <property type="match status" value="1"/>
</dbReference>
<dbReference type="Gene3D" id="3.40.190.80">
    <property type="match status" value="1"/>
</dbReference>
<dbReference type="Gene3D" id="3.30.540.10">
    <property type="entry name" value="Fructose-1,6-Bisphosphatase, subunit A, domain 1"/>
    <property type="match status" value="1"/>
</dbReference>
<evidence type="ECO:0000313" key="6">
    <source>
        <dbReference type="EMBL" id="WFP17299.1"/>
    </source>
</evidence>
<evidence type="ECO:0000256" key="4">
    <source>
        <dbReference type="ARBA" id="ARBA00022801"/>
    </source>
</evidence>
<proteinExistence type="predicted"/>
<evidence type="ECO:0000256" key="2">
    <source>
        <dbReference type="ARBA" id="ARBA00013106"/>
    </source>
</evidence>
<reference evidence="6 7" key="1">
    <citation type="submission" date="2023-04" db="EMBL/GenBank/DDBJ databases">
        <title>Funneling lignin-derived compounds into biodiesel using alkali-halophilic Citricoccus sp. P2.</title>
        <authorList>
            <person name="Luo C.-B."/>
        </authorList>
    </citation>
    <scope>NUCLEOTIDE SEQUENCE [LARGE SCALE GENOMIC DNA]</scope>
    <source>
        <strain evidence="6 7">P2</strain>
    </source>
</reference>
<dbReference type="RefSeq" id="WP_278158700.1">
    <property type="nucleotide sequence ID" value="NZ_CP121252.1"/>
</dbReference>
<comment type="catalytic activity">
    <reaction evidence="1">
        <text>a myo-inositol phosphate + H2O = myo-inositol + phosphate</text>
        <dbReference type="Rhea" id="RHEA:24056"/>
        <dbReference type="ChEBI" id="CHEBI:15377"/>
        <dbReference type="ChEBI" id="CHEBI:17268"/>
        <dbReference type="ChEBI" id="CHEBI:43474"/>
        <dbReference type="ChEBI" id="CHEBI:84139"/>
        <dbReference type="EC" id="3.1.3.25"/>
    </reaction>
</comment>
<dbReference type="PROSITE" id="PS00630">
    <property type="entry name" value="IMP_2"/>
    <property type="match status" value="1"/>
</dbReference>
<dbReference type="InterPro" id="IPR000760">
    <property type="entry name" value="Inositol_monophosphatase-like"/>
</dbReference>
<dbReference type="Pfam" id="PF00459">
    <property type="entry name" value="Inositol_P"/>
    <property type="match status" value="1"/>
</dbReference>
<evidence type="ECO:0000256" key="5">
    <source>
        <dbReference type="ARBA" id="ARBA00022842"/>
    </source>
</evidence>
<accession>A0ABY8H820</accession>
<dbReference type="EMBL" id="CP121252">
    <property type="protein sequence ID" value="WFP17299.1"/>
    <property type="molecule type" value="Genomic_DNA"/>
</dbReference>
<dbReference type="Proteomes" id="UP001219037">
    <property type="component" value="Chromosome"/>
</dbReference>
<keyword evidence="3" id="KW-0479">Metal-binding</keyword>
<dbReference type="InterPro" id="IPR020583">
    <property type="entry name" value="Inositol_monoP_metal-BS"/>
</dbReference>
<dbReference type="InterPro" id="IPR020550">
    <property type="entry name" value="Inositol_monophosphatase_CS"/>
</dbReference>
<gene>
    <name evidence="6" type="ORF">P8192_04085</name>
</gene>
<dbReference type="EC" id="3.1.3.25" evidence="2"/>
<protein>
    <recommendedName>
        <fullName evidence="2">inositol-phosphate phosphatase</fullName>
        <ecNumber evidence="2">3.1.3.25</ecNumber>
    </recommendedName>
</protein>
<evidence type="ECO:0000256" key="1">
    <source>
        <dbReference type="ARBA" id="ARBA00001033"/>
    </source>
</evidence>
<keyword evidence="5" id="KW-0460">Magnesium</keyword>